<dbReference type="InterPro" id="IPR000330">
    <property type="entry name" value="SNF2_N"/>
</dbReference>
<reference evidence="5" key="1">
    <citation type="submission" date="2021-02" db="EMBL/GenBank/DDBJ databases">
        <authorList>
            <person name="Nieuwenhuis M."/>
            <person name="Van De Peppel L.J.J."/>
        </authorList>
    </citation>
    <scope>NUCLEOTIDE SEQUENCE</scope>
    <source>
        <strain evidence="5">D49</strain>
    </source>
</reference>
<sequence length="867" mass="95911">MCYTRVSDIWPRPGTGTFRPNLNIHALYELLQITTSNDEREITGSSEKGKKRSADPSSRTARSLKRAKTGAESATPNGGSTSSTPDTDEFEWPRLDYPQLEPTSAPADNSQSVPVLQHIFELQYTNQRGGDDKDGLFGWKSEEENLVEMIAELQTSESRTIDLGAVKFASYHGRLIVVSPMLTNHVSWTLLLPLQGDEIDLAWCDISSELVQDILMAAFILQSVKRAAIQARLKIEVLPCELAHDSVLPFRLHVEINVSLCVPNIFEPFPRPDRKKNIPEVEDAQRRLLEHLYPSNATTPESFDGTTNIPFFYSVLGPAPPLPSLSIQALVQPVNLKPTLLPFQRRSVAWLLSREGKTVNSEGTVVDKLAAPEFSFWDQVEEGNQTWYVNRLSGALAPELPETTPALGGILAEEPGLGKTLESIALILMNPAPPERNPSVTRWDPVAKLEVKAIKTTLIVTPPALASQWADELAAHAPSLKVMTYDGWSKVPVPVTLAQVEAAKLALLKKSRQGPKKPARKRRLNHKKVDTDDFMDIDDSSTAASGSGSASPSPPGLDSIQDWCSYVNTFDVVITTYSVLRSDFNVAFAAPVRPRREDVVYSTVERTRSPLVMVEWNRVIMDEVQMVGGGKTEDMVSLIPRLSSFAVSGTPARQQVADLMHVLKFLRADGAVGSSRLWTRLISSGFGAAHFAALFQEYGIRTLKANVKDELTIPQQTRYLVSITLGPVEKHVYDQTLEEALQELGLDARGVAASDGWQIDGTVLRAALRRLRGICTHPQVGQLQRPGDKIFKPGAVKTIDDVLQNMRESNWRQMMDDHKAKVQMLIRIAQLQTHDTEEERFRHALATLVDAELEANALVDEAKAALD</sequence>
<feature type="compositionally biased region" description="Low complexity" evidence="3">
    <location>
        <begin position="540"/>
        <end position="556"/>
    </location>
</feature>
<evidence type="ECO:0000259" key="4">
    <source>
        <dbReference type="PROSITE" id="PS51192"/>
    </source>
</evidence>
<keyword evidence="2" id="KW-0067">ATP-binding</keyword>
<dbReference type="GO" id="GO:0061630">
    <property type="term" value="F:ubiquitin protein ligase activity"/>
    <property type="evidence" value="ECO:0007669"/>
    <property type="project" value="TreeGrafter"/>
</dbReference>
<gene>
    <name evidence="5" type="ORF">H0H81_003963</name>
</gene>
<dbReference type="PANTHER" id="PTHR45865">
    <property type="entry name" value="E3 UBIQUITIN-PROTEIN LIGASE SHPRH FAMILY MEMBER"/>
    <property type="match status" value="1"/>
</dbReference>
<accession>A0A9P7GL86</accession>
<dbReference type="InterPro" id="IPR014001">
    <property type="entry name" value="Helicase_ATP-bd"/>
</dbReference>
<feature type="non-terminal residue" evidence="5">
    <location>
        <position position="1"/>
    </location>
</feature>
<evidence type="ECO:0000256" key="3">
    <source>
        <dbReference type="SAM" id="MobiDB-lite"/>
    </source>
</evidence>
<evidence type="ECO:0000256" key="2">
    <source>
        <dbReference type="ARBA" id="ARBA00022840"/>
    </source>
</evidence>
<dbReference type="GO" id="GO:0006974">
    <property type="term" value="P:DNA damage response"/>
    <property type="evidence" value="ECO:0007669"/>
    <property type="project" value="TreeGrafter"/>
</dbReference>
<dbReference type="PROSITE" id="PS51192">
    <property type="entry name" value="HELICASE_ATP_BIND_1"/>
    <property type="match status" value="1"/>
</dbReference>
<dbReference type="InterPro" id="IPR052583">
    <property type="entry name" value="ATP-helicase/E3_Ub-Ligase"/>
</dbReference>
<dbReference type="InterPro" id="IPR038718">
    <property type="entry name" value="SNF2-like_sf"/>
</dbReference>
<evidence type="ECO:0000256" key="1">
    <source>
        <dbReference type="ARBA" id="ARBA00022741"/>
    </source>
</evidence>
<feature type="domain" description="Helicase ATP-binding" evidence="4">
    <location>
        <begin position="400"/>
        <end position="669"/>
    </location>
</feature>
<feature type="compositionally biased region" description="Basic residues" evidence="3">
    <location>
        <begin position="509"/>
        <end position="526"/>
    </location>
</feature>
<dbReference type="AlphaFoldDB" id="A0A9P7GL86"/>
<dbReference type="Gene3D" id="3.40.50.10810">
    <property type="entry name" value="Tandem AAA-ATPase domain"/>
    <property type="match status" value="2"/>
</dbReference>
<dbReference type="Gene3D" id="3.40.50.300">
    <property type="entry name" value="P-loop containing nucleotide triphosphate hydrolases"/>
    <property type="match status" value="1"/>
</dbReference>
<dbReference type="EMBL" id="JABCKI010000103">
    <property type="protein sequence ID" value="KAG5652712.1"/>
    <property type="molecule type" value="Genomic_DNA"/>
</dbReference>
<feature type="region of interest" description="Disordered" evidence="3">
    <location>
        <begin position="509"/>
        <end position="556"/>
    </location>
</feature>
<dbReference type="InterPro" id="IPR027417">
    <property type="entry name" value="P-loop_NTPase"/>
</dbReference>
<dbReference type="Pfam" id="PF00176">
    <property type="entry name" value="SNF2-rel_dom"/>
    <property type="match status" value="1"/>
</dbReference>
<dbReference type="SMART" id="SM00487">
    <property type="entry name" value="DEXDc"/>
    <property type="match status" value="1"/>
</dbReference>
<keyword evidence="1" id="KW-0547">Nucleotide-binding</keyword>
<evidence type="ECO:0000313" key="5">
    <source>
        <dbReference type="EMBL" id="KAG5652712.1"/>
    </source>
</evidence>
<dbReference type="GO" id="GO:0000209">
    <property type="term" value="P:protein polyubiquitination"/>
    <property type="evidence" value="ECO:0007669"/>
    <property type="project" value="TreeGrafter"/>
</dbReference>
<dbReference type="PANTHER" id="PTHR45865:SF1">
    <property type="entry name" value="E3 UBIQUITIN-PROTEIN LIGASE SHPRH"/>
    <property type="match status" value="1"/>
</dbReference>
<dbReference type="OrthoDB" id="5330228at2759"/>
<name>A0A9P7GL86_9AGAR</name>
<dbReference type="SUPFAM" id="SSF52540">
    <property type="entry name" value="P-loop containing nucleoside triphosphate hydrolases"/>
    <property type="match status" value="1"/>
</dbReference>
<organism evidence="5 6">
    <name type="scientific">Sphagnurus paluster</name>
    <dbReference type="NCBI Taxonomy" id="117069"/>
    <lineage>
        <taxon>Eukaryota</taxon>
        <taxon>Fungi</taxon>
        <taxon>Dikarya</taxon>
        <taxon>Basidiomycota</taxon>
        <taxon>Agaricomycotina</taxon>
        <taxon>Agaricomycetes</taxon>
        <taxon>Agaricomycetidae</taxon>
        <taxon>Agaricales</taxon>
        <taxon>Tricholomatineae</taxon>
        <taxon>Lyophyllaceae</taxon>
        <taxon>Sphagnurus</taxon>
    </lineage>
</organism>
<reference evidence="5" key="2">
    <citation type="submission" date="2021-10" db="EMBL/GenBank/DDBJ databases">
        <title>Phylogenomics reveals ancestral predisposition of the termite-cultivated fungus Termitomyces towards a domesticated lifestyle.</title>
        <authorList>
            <person name="Auxier B."/>
            <person name="Grum-Grzhimaylo A."/>
            <person name="Cardenas M.E."/>
            <person name="Lodge J.D."/>
            <person name="Laessoe T."/>
            <person name="Pedersen O."/>
            <person name="Smith M.E."/>
            <person name="Kuyper T.W."/>
            <person name="Franco-Molano E.A."/>
            <person name="Baroni T.J."/>
            <person name="Aanen D.K."/>
        </authorList>
    </citation>
    <scope>NUCLEOTIDE SEQUENCE</scope>
    <source>
        <strain evidence="5">D49</strain>
    </source>
</reference>
<evidence type="ECO:0000313" key="6">
    <source>
        <dbReference type="Proteomes" id="UP000717328"/>
    </source>
</evidence>
<keyword evidence="6" id="KW-1185">Reference proteome</keyword>
<proteinExistence type="predicted"/>
<feature type="compositionally biased region" description="Polar residues" evidence="3">
    <location>
        <begin position="72"/>
        <end position="85"/>
    </location>
</feature>
<feature type="region of interest" description="Disordered" evidence="3">
    <location>
        <begin position="38"/>
        <end position="92"/>
    </location>
</feature>
<comment type="caution">
    <text evidence="5">The sequence shown here is derived from an EMBL/GenBank/DDBJ whole genome shotgun (WGS) entry which is preliminary data.</text>
</comment>
<protein>
    <recommendedName>
        <fullName evidence="4">Helicase ATP-binding domain-containing protein</fullName>
    </recommendedName>
</protein>
<dbReference type="GO" id="GO:0005524">
    <property type="term" value="F:ATP binding"/>
    <property type="evidence" value="ECO:0007669"/>
    <property type="project" value="InterPro"/>
</dbReference>
<dbReference type="GO" id="GO:0005634">
    <property type="term" value="C:nucleus"/>
    <property type="evidence" value="ECO:0007669"/>
    <property type="project" value="TreeGrafter"/>
</dbReference>
<dbReference type="Proteomes" id="UP000717328">
    <property type="component" value="Unassembled WGS sequence"/>
</dbReference>